<keyword evidence="1" id="KW-0595">Phospholipid degradation</keyword>
<keyword evidence="5" id="KW-1185">Reference proteome</keyword>
<feature type="domain" description="YutG/PgpA" evidence="3">
    <location>
        <begin position="32"/>
        <end position="170"/>
    </location>
</feature>
<feature type="transmembrane region" description="Helical" evidence="2">
    <location>
        <begin position="55"/>
        <end position="84"/>
    </location>
</feature>
<dbReference type="HOGENOM" id="CLU_103734_0_1_4"/>
<name>G4CPA7_9NEIS</name>
<dbReference type="SUPFAM" id="SSF101307">
    <property type="entry name" value="YutG-like"/>
    <property type="match status" value="1"/>
</dbReference>
<feature type="transmembrane region" description="Helical" evidence="2">
    <location>
        <begin position="149"/>
        <end position="170"/>
    </location>
</feature>
<comment type="caution">
    <text evidence="4">The sequence shown here is derived from an EMBL/GenBank/DDBJ whole genome shotgun (WGS) entry which is preliminary data.</text>
</comment>
<evidence type="ECO:0000313" key="5">
    <source>
        <dbReference type="Proteomes" id="UP000005336"/>
    </source>
</evidence>
<keyword evidence="1" id="KW-1208">Phospholipid metabolism</keyword>
<evidence type="ECO:0000256" key="2">
    <source>
        <dbReference type="SAM" id="Phobius"/>
    </source>
</evidence>
<dbReference type="InterPro" id="IPR026037">
    <property type="entry name" value="PgpA"/>
</dbReference>
<keyword evidence="1" id="KW-0479">Metal-binding</keyword>
<proteinExistence type="predicted"/>
<evidence type="ECO:0000313" key="4">
    <source>
        <dbReference type="EMBL" id="EGZ48201.1"/>
    </source>
</evidence>
<dbReference type="PATRIC" id="fig|1030841.3.peg.901"/>
<feature type="transmembrane region" description="Helical" evidence="2">
    <location>
        <begin position="23"/>
        <end position="43"/>
    </location>
</feature>
<keyword evidence="1 2" id="KW-0472">Membrane</keyword>
<accession>G4CPA7</accession>
<dbReference type="InterPro" id="IPR007686">
    <property type="entry name" value="YutG/PgpA"/>
</dbReference>
<dbReference type="GO" id="GO:0046872">
    <property type="term" value="F:metal ion binding"/>
    <property type="evidence" value="ECO:0007669"/>
    <property type="project" value="UniProtKB-KW"/>
</dbReference>
<reference evidence="4 5" key="1">
    <citation type="submission" date="2011-06" db="EMBL/GenBank/DDBJ databases">
        <authorList>
            <person name="Muzny D."/>
            <person name="Qin X."/>
            <person name="Deng J."/>
            <person name="Jiang H."/>
            <person name="Liu Y."/>
            <person name="Qu J."/>
            <person name="Song X.-Z."/>
            <person name="Zhang L."/>
            <person name="Thornton R."/>
            <person name="Coyle M."/>
            <person name="Francisco L."/>
            <person name="Jackson L."/>
            <person name="Javaid M."/>
            <person name="Korchina V."/>
            <person name="Kovar C."/>
            <person name="Mata R."/>
            <person name="Mathew T."/>
            <person name="Ngo R."/>
            <person name="Nguyen L."/>
            <person name="Nguyen N."/>
            <person name="Okwuonu G."/>
            <person name="Ongeri F."/>
            <person name="Pham C."/>
            <person name="Simmons D."/>
            <person name="Wilczek-Boney K."/>
            <person name="Hale W."/>
            <person name="Jakkamsetti A."/>
            <person name="Pham P."/>
            <person name="Ruth R."/>
            <person name="San Lucas F."/>
            <person name="Warren J."/>
            <person name="Zhang J."/>
            <person name="Zhao Z."/>
            <person name="Zhou C."/>
            <person name="Zhu D."/>
            <person name="Lee S."/>
            <person name="Bess C."/>
            <person name="Blankenburg K."/>
            <person name="Forbes L."/>
            <person name="Fu Q."/>
            <person name="Gubbala S."/>
            <person name="Hirani K."/>
            <person name="Jayaseelan J.C."/>
            <person name="Lara F."/>
            <person name="Munidasa M."/>
            <person name="Palculict T."/>
            <person name="Patil S."/>
            <person name="Pu L.-L."/>
            <person name="Saada N."/>
            <person name="Tang L."/>
            <person name="Weissenberger G."/>
            <person name="Zhu Y."/>
            <person name="Hemphill L."/>
            <person name="Shang Y."/>
            <person name="Youmans B."/>
            <person name="Ayvaz T."/>
            <person name="Ross M."/>
            <person name="Santibanez J."/>
            <person name="Aqrawi P."/>
            <person name="Gross S."/>
            <person name="Joshi V."/>
            <person name="Fowler G."/>
            <person name="Nazareth L."/>
            <person name="Reid J."/>
            <person name="Worley K."/>
            <person name="Petrosino J."/>
            <person name="Highlander S."/>
            <person name="Gibbs R."/>
        </authorList>
    </citation>
    <scope>NUCLEOTIDE SEQUENCE [LARGE SCALE GENOMIC DNA]</scope>
    <source>
        <strain evidence="4 5">9715</strain>
    </source>
</reference>
<dbReference type="AlphaFoldDB" id="G4CPA7"/>
<keyword evidence="1" id="KW-0997">Cell inner membrane</keyword>
<dbReference type="PIRSF" id="PIRSF006162">
    <property type="entry name" value="PgpA"/>
    <property type="match status" value="1"/>
</dbReference>
<sequence>MKFICIKRGLIILAEFKPSLRWLLQRPVCFLGFGFGTGLAPFMPGTFGTLPALPVAYLLMASGLSAVGLSSVCLVLFVLGVWICNVTERELGIQDYGGIVWDEIVAMMLVLAWVPQSLSWWLVAFVVFRLFDMLKPWPIKWFDRRVHGGLGIMLDDVIAGLFAILVLQAVQLMMPV</sequence>
<protein>
    <recommendedName>
        <fullName evidence="1">Phosphatidylglycerophosphatase A</fullName>
        <ecNumber evidence="1">3.1.3.27</ecNumber>
    </recommendedName>
    <alternativeName>
        <fullName evidence="1">Phosphatidylglycerolphosphate phosphatase A</fullName>
    </alternativeName>
</protein>
<dbReference type="GO" id="GO:0008962">
    <property type="term" value="F:phosphatidylglycerophosphatase activity"/>
    <property type="evidence" value="ECO:0007669"/>
    <property type="project" value="UniProtKB-EC"/>
</dbReference>
<keyword evidence="1 2" id="KW-0812">Transmembrane</keyword>
<dbReference type="EMBL" id="AGAZ01000035">
    <property type="protein sequence ID" value="EGZ48201.1"/>
    <property type="molecule type" value="Genomic_DNA"/>
</dbReference>
<dbReference type="Pfam" id="PF04608">
    <property type="entry name" value="PgpA"/>
    <property type="match status" value="1"/>
</dbReference>
<dbReference type="GO" id="GO:0009395">
    <property type="term" value="P:phospholipid catabolic process"/>
    <property type="evidence" value="ECO:0007669"/>
    <property type="project" value="UniProtKB-KW"/>
</dbReference>
<dbReference type="STRING" id="1030841.HMPREF9370_0917"/>
<comment type="cofactor">
    <cofactor evidence="1">
        <name>Mg(2+)</name>
        <dbReference type="ChEBI" id="CHEBI:18420"/>
    </cofactor>
</comment>
<evidence type="ECO:0000256" key="1">
    <source>
        <dbReference type="PIRNR" id="PIRNR006162"/>
    </source>
</evidence>
<evidence type="ECO:0000259" key="3">
    <source>
        <dbReference type="Pfam" id="PF04608"/>
    </source>
</evidence>
<keyword evidence="1" id="KW-0443">Lipid metabolism</keyword>
<organism evidence="4 5">
    <name type="scientific">Neisseria wadsworthii 9715</name>
    <dbReference type="NCBI Taxonomy" id="1030841"/>
    <lineage>
        <taxon>Bacteria</taxon>
        <taxon>Pseudomonadati</taxon>
        <taxon>Pseudomonadota</taxon>
        <taxon>Betaproteobacteria</taxon>
        <taxon>Neisseriales</taxon>
        <taxon>Neisseriaceae</taxon>
        <taxon>Neisseria</taxon>
    </lineage>
</organism>
<comment type="function">
    <text evidence="1">Lipid phosphatase which dephosphorylates phosphatidylglycerophosphate (PGP) to phosphatidylglycerol (PG).</text>
</comment>
<dbReference type="InterPro" id="IPR036681">
    <property type="entry name" value="PgpA-like_sf"/>
</dbReference>
<gene>
    <name evidence="4" type="primary">pgpA</name>
    <name evidence="4" type="ORF">HMPREF9370_0917</name>
</gene>
<keyword evidence="1 4" id="KW-0378">Hydrolase</keyword>
<dbReference type="CDD" id="cd06971">
    <property type="entry name" value="PgpA"/>
    <property type="match status" value="1"/>
</dbReference>
<comment type="subcellular location">
    <subcellularLocation>
        <location evidence="1">Cell inner membrane</location>
        <topology evidence="1">Multi-pass membrane protein</topology>
    </subcellularLocation>
</comment>
<comment type="catalytic activity">
    <reaction evidence="1">
        <text>a 1,2-diacyl-sn-glycero-3-phospho-(1'-sn-glycero-3'-phosphate) + H2O = a 1,2-diacyl-sn-glycero-3-phospho-(1'-sn-glycerol) + phosphate</text>
        <dbReference type="Rhea" id="RHEA:33751"/>
        <dbReference type="ChEBI" id="CHEBI:15377"/>
        <dbReference type="ChEBI" id="CHEBI:43474"/>
        <dbReference type="ChEBI" id="CHEBI:60110"/>
        <dbReference type="ChEBI" id="CHEBI:64716"/>
        <dbReference type="EC" id="3.1.3.27"/>
    </reaction>
</comment>
<keyword evidence="1" id="KW-0460">Magnesium</keyword>
<dbReference type="EC" id="3.1.3.27" evidence="1"/>
<dbReference type="Proteomes" id="UP000005336">
    <property type="component" value="Unassembled WGS sequence"/>
</dbReference>
<keyword evidence="1" id="KW-0442">Lipid degradation</keyword>
<dbReference type="PANTHER" id="PTHR36305:SF1">
    <property type="entry name" value="PHOSPHATIDYLGLYCEROPHOSPHATASE A"/>
    <property type="match status" value="1"/>
</dbReference>
<keyword evidence="1" id="KW-1003">Cell membrane</keyword>
<dbReference type="UniPathway" id="UPA00084">
    <property type="reaction ID" value="UER00504"/>
</dbReference>
<comment type="pathway">
    <text evidence="1">Phospholipid metabolism; phosphatidylglycerol biosynthesis; phosphatidylglycerol from CDP-diacylglycerol: step 2/2.</text>
</comment>
<keyword evidence="2" id="KW-1133">Transmembrane helix</keyword>
<dbReference type="GO" id="GO:0006655">
    <property type="term" value="P:phosphatidylglycerol biosynthetic process"/>
    <property type="evidence" value="ECO:0007669"/>
    <property type="project" value="UniProtKB-UniPathway"/>
</dbReference>
<dbReference type="PANTHER" id="PTHR36305">
    <property type="entry name" value="PHOSPHATIDYLGLYCEROPHOSPHATASE A"/>
    <property type="match status" value="1"/>
</dbReference>
<dbReference type="GO" id="GO:0005886">
    <property type="term" value="C:plasma membrane"/>
    <property type="evidence" value="ECO:0007669"/>
    <property type="project" value="UniProtKB-SubCell"/>
</dbReference>